<feature type="transmembrane region" description="Helical" evidence="1">
    <location>
        <begin position="6"/>
        <end position="24"/>
    </location>
</feature>
<reference evidence="2 3" key="1">
    <citation type="journal article" date="2022" name="G3 (Bethesda)">
        <title>Whole-genome sequence and methylome profiling of the almond [Prunus dulcis (Mill.) D.A. Webb] cultivar 'Nonpareil'.</title>
        <authorList>
            <person name="D'Amico-Willman K.M."/>
            <person name="Ouma W.Z."/>
            <person name="Meulia T."/>
            <person name="Sideli G.M."/>
            <person name="Gradziel T.M."/>
            <person name="Fresnedo-Ramirez J."/>
        </authorList>
    </citation>
    <scope>NUCLEOTIDE SEQUENCE [LARGE SCALE GENOMIC DNA]</scope>
    <source>
        <strain evidence="2">Clone GOH B32 T37-40</strain>
    </source>
</reference>
<sequence length="175" mass="20162">MVPVVLLTILIDMVLILLVLLEAPLKKTKMSSLDEINRSCYGTAMLKVVGNIIFLVMIQKRGMMGHLSLETTLIVLSLLLAFVIDRLHYRLASLGKSMACNLKRIKELEEKNACLNLRLRHNRNQCIQFHHQLLHDQNVDGYMKSVHHLTQSFEKNVAVNIERVCHLDLGRKKYY</sequence>
<dbReference type="EMBL" id="JAJFAZ020000006">
    <property type="protein sequence ID" value="KAI5325352.1"/>
    <property type="molecule type" value="Genomic_DNA"/>
</dbReference>
<protein>
    <recommendedName>
        <fullName evidence="4">Endoplasmic reticulum transmembrane protein</fullName>
    </recommendedName>
</protein>
<keyword evidence="1" id="KW-0812">Transmembrane</keyword>
<feature type="transmembrane region" description="Helical" evidence="1">
    <location>
        <begin position="64"/>
        <end position="84"/>
    </location>
</feature>
<evidence type="ECO:0000256" key="1">
    <source>
        <dbReference type="SAM" id="Phobius"/>
    </source>
</evidence>
<evidence type="ECO:0008006" key="4">
    <source>
        <dbReference type="Google" id="ProtNLM"/>
    </source>
</evidence>
<evidence type="ECO:0000313" key="3">
    <source>
        <dbReference type="Proteomes" id="UP001054821"/>
    </source>
</evidence>
<feature type="transmembrane region" description="Helical" evidence="1">
    <location>
        <begin position="36"/>
        <end position="58"/>
    </location>
</feature>
<organism evidence="2 3">
    <name type="scientific">Prunus dulcis</name>
    <name type="common">Almond</name>
    <name type="synonym">Amygdalus dulcis</name>
    <dbReference type="NCBI Taxonomy" id="3755"/>
    <lineage>
        <taxon>Eukaryota</taxon>
        <taxon>Viridiplantae</taxon>
        <taxon>Streptophyta</taxon>
        <taxon>Embryophyta</taxon>
        <taxon>Tracheophyta</taxon>
        <taxon>Spermatophyta</taxon>
        <taxon>Magnoliopsida</taxon>
        <taxon>eudicotyledons</taxon>
        <taxon>Gunneridae</taxon>
        <taxon>Pentapetalae</taxon>
        <taxon>rosids</taxon>
        <taxon>fabids</taxon>
        <taxon>Rosales</taxon>
        <taxon>Rosaceae</taxon>
        <taxon>Amygdaloideae</taxon>
        <taxon>Amygdaleae</taxon>
        <taxon>Prunus</taxon>
    </lineage>
</organism>
<keyword evidence="1" id="KW-0472">Membrane</keyword>
<evidence type="ECO:0000313" key="2">
    <source>
        <dbReference type="EMBL" id="KAI5325352.1"/>
    </source>
</evidence>
<proteinExistence type="predicted"/>
<keyword evidence="3" id="KW-1185">Reference proteome</keyword>
<gene>
    <name evidence="2" type="ORF">L3X38_034426</name>
</gene>
<comment type="caution">
    <text evidence="2">The sequence shown here is derived from an EMBL/GenBank/DDBJ whole genome shotgun (WGS) entry which is preliminary data.</text>
</comment>
<dbReference type="AlphaFoldDB" id="A0AAD4VKA4"/>
<accession>A0AAD4VKA4</accession>
<keyword evidence="1" id="KW-1133">Transmembrane helix</keyword>
<name>A0AAD4VKA4_PRUDU</name>
<dbReference type="Proteomes" id="UP001054821">
    <property type="component" value="Chromosome 6"/>
</dbReference>